<dbReference type="Proteomes" id="UP000325811">
    <property type="component" value="Chromosome II"/>
</dbReference>
<evidence type="ECO:0000313" key="2">
    <source>
        <dbReference type="Proteomes" id="UP000325811"/>
    </source>
</evidence>
<reference evidence="1 2" key="1">
    <citation type="submission" date="2019-08" db="EMBL/GenBank/DDBJ databases">
        <authorList>
            <person name="Herpell B J."/>
        </authorList>
    </citation>
    <scope>NUCLEOTIDE SEQUENCE [LARGE SCALE GENOMIC DNA]</scope>
    <source>
        <strain evidence="2">Msb3</strain>
    </source>
</reference>
<keyword evidence="2" id="KW-1185">Reference proteome</keyword>
<accession>A0A5Q4ZFG1</accession>
<sequence>MPTRSATCATSVEKAAAGDMSAETVPVRLSAFSEVRSCAEATSRMGGVEFIGSSRVSPKADGSEVNVRWRVAGAPRKLRYQSYNVSIFTTMPALGGKQCGHDRAIQFAS</sequence>
<protein>
    <submittedName>
        <fullName evidence="1">Uncharacterized protein</fullName>
    </submittedName>
</protein>
<proteinExistence type="predicted"/>
<dbReference type="AlphaFoldDB" id="A0A5Q4ZFG1"/>
<gene>
    <name evidence="1" type="ORF">PDMSB3_0290</name>
</gene>
<dbReference type="KEGG" id="pdio:PDMSB3_0290.1"/>
<organism evidence="1 2">
    <name type="scientific">Paraburkholderia dioscoreae</name>
    <dbReference type="NCBI Taxonomy" id="2604047"/>
    <lineage>
        <taxon>Bacteria</taxon>
        <taxon>Pseudomonadati</taxon>
        <taxon>Pseudomonadota</taxon>
        <taxon>Betaproteobacteria</taxon>
        <taxon>Burkholderiales</taxon>
        <taxon>Burkholderiaceae</taxon>
        <taxon>Paraburkholderia</taxon>
    </lineage>
</organism>
<dbReference type="EMBL" id="LR699554">
    <property type="protein sequence ID" value="VVD31593.1"/>
    <property type="molecule type" value="Genomic_DNA"/>
</dbReference>
<evidence type="ECO:0000313" key="1">
    <source>
        <dbReference type="EMBL" id="VVD31593.1"/>
    </source>
</evidence>
<name>A0A5Q4ZFG1_9BURK</name>